<dbReference type="RefSeq" id="WP_344679763.1">
    <property type="nucleotide sequence ID" value="NZ_BAAAUY010000001.1"/>
</dbReference>
<name>A0A542Y6Q9_9MICO</name>
<evidence type="ECO:0000313" key="3">
    <source>
        <dbReference type="Proteomes" id="UP000319094"/>
    </source>
</evidence>
<organism evidence="2 3">
    <name type="scientific">Leucobacter komagatae</name>
    <dbReference type="NCBI Taxonomy" id="55969"/>
    <lineage>
        <taxon>Bacteria</taxon>
        <taxon>Bacillati</taxon>
        <taxon>Actinomycetota</taxon>
        <taxon>Actinomycetes</taxon>
        <taxon>Micrococcales</taxon>
        <taxon>Microbacteriaceae</taxon>
        <taxon>Leucobacter</taxon>
    </lineage>
</organism>
<feature type="region of interest" description="Disordered" evidence="1">
    <location>
        <begin position="138"/>
        <end position="159"/>
    </location>
</feature>
<gene>
    <name evidence="2" type="ORF">FB468_1744</name>
</gene>
<dbReference type="Proteomes" id="UP000319094">
    <property type="component" value="Unassembled WGS sequence"/>
</dbReference>
<sequence length="159" mass="18087">MNFLSASSNPAGTVLTVRGYRMQRINGKVQRVEERVAYVIAGDVREIAMSLNQRARTGLRVLFGMRFSATDLPKEIRAIDIDLFDAEIAAESITSDERDYFFSSGFSQHEIFDRLVERNREERMKFRADRADRIRADLDKLGTRQYPESASGSEGGERA</sequence>
<keyword evidence="3" id="KW-1185">Reference proteome</keyword>
<dbReference type="AlphaFoldDB" id="A0A542Y6Q9"/>
<evidence type="ECO:0000256" key="1">
    <source>
        <dbReference type="SAM" id="MobiDB-lite"/>
    </source>
</evidence>
<proteinExistence type="predicted"/>
<dbReference type="EMBL" id="VFON01000001">
    <property type="protein sequence ID" value="TQL43714.1"/>
    <property type="molecule type" value="Genomic_DNA"/>
</dbReference>
<reference evidence="2 3" key="1">
    <citation type="submission" date="2019-06" db="EMBL/GenBank/DDBJ databases">
        <title>Sequencing the genomes of 1000 actinobacteria strains.</title>
        <authorList>
            <person name="Klenk H.-P."/>
        </authorList>
    </citation>
    <scope>NUCLEOTIDE SEQUENCE [LARGE SCALE GENOMIC DNA]</scope>
    <source>
        <strain evidence="2 3">DSM 8803</strain>
    </source>
</reference>
<evidence type="ECO:0000313" key="2">
    <source>
        <dbReference type="EMBL" id="TQL43714.1"/>
    </source>
</evidence>
<comment type="caution">
    <text evidence="2">The sequence shown here is derived from an EMBL/GenBank/DDBJ whole genome shotgun (WGS) entry which is preliminary data.</text>
</comment>
<protein>
    <submittedName>
        <fullName evidence="2">Uncharacterized protein</fullName>
    </submittedName>
</protein>
<accession>A0A542Y6Q9</accession>